<feature type="binding site" evidence="4">
    <location>
        <position position="134"/>
    </location>
    <ligand>
        <name>a divalent metal cation</name>
        <dbReference type="ChEBI" id="CHEBI:60240"/>
        <label>2</label>
    </ligand>
</feature>
<dbReference type="InterPro" id="IPR001130">
    <property type="entry name" value="TatD-like"/>
</dbReference>
<evidence type="ECO:0000256" key="3">
    <source>
        <dbReference type="ARBA" id="ARBA00022801"/>
    </source>
</evidence>
<keyword evidence="3 5" id="KW-0378">Hydrolase</keyword>
<dbReference type="Pfam" id="PF01026">
    <property type="entry name" value="TatD_DNase"/>
    <property type="match status" value="1"/>
</dbReference>
<dbReference type="PIRSF" id="PIRSF005902">
    <property type="entry name" value="DNase_TatD"/>
    <property type="match status" value="1"/>
</dbReference>
<comment type="similarity">
    <text evidence="1">Belongs to the metallo-dependent hydrolases superfamily. TatD-type hydrolase family.</text>
</comment>
<reference evidence="5 6" key="1">
    <citation type="journal article" date="2022" name="Evol. Bioinform. Online">
        <title>Draft Genome Sequence of Oceanobacillus jordanicus Strain GSFE11, a Halotolerant Plant Growth-Promoting Bacterial Endophyte Isolated From the Jordan Valley.</title>
        <authorList>
            <person name="Alhindi T."/>
            <person name="Albdaiwi R."/>
        </authorList>
    </citation>
    <scope>NUCLEOTIDE SEQUENCE [LARGE SCALE GENOMIC DNA]</scope>
    <source>
        <strain evidence="5 6">GSFE11</strain>
    </source>
</reference>
<dbReference type="InterPro" id="IPR032466">
    <property type="entry name" value="Metal_Hydrolase"/>
</dbReference>
<accession>A0AAW5B8S5</accession>
<dbReference type="Gene3D" id="3.20.20.140">
    <property type="entry name" value="Metal-dependent hydrolases"/>
    <property type="match status" value="1"/>
</dbReference>
<feature type="binding site" evidence="4">
    <location>
        <position position="158"/>
    </location>
    <ligand>
        <name>a divalent metal cation</name>
        <dbReference type="ChEBI" id="CHEBI:60240"/>
        <label>2</label>
    </ligand>
</feature>
<feature type="binding site" evidence="4">
    <location>
        <position position="8"/>
    </location>
    <ligand>
        <name>a divalent metal cation</name>
        <dbReference type="ChEBI" id="CHEBI:60240"/>
        <label>1</label>
    </ligand>
</feature>
<evidence type="ECO:0000256" key="1">
    <source>
        <dbReference type="ARBA" id="ARBA00009275"/>
    </source>
</evidence>
<dbReference type="PANTHER" id="PTHR46317:SF1">
    <property type="entry name" value="HYDROLASE, TATD FAMILY"/>
    <property type="match status" value="1"/>
</dbReference>
<dbReference type="Proteomes" id="UP001199631">
    <property type="component" value="Unassembled WGS sequence"/>
</dbReference>
<feature type="binding site" evidence="4">
    <location>
        <position position="206"/>
    </location>
    <ligand>
        <name>a divalent metal cation</name>
        <dbReference type="ChEBI" id="CHEBI:60240"/>
        <label>1</label>
    </ligand>
</feature>
<feature type="binding site" evidence="4">
    <location>
        <position position="10"/>
    </location>
    <ligand>
        <name>a divalent metal cation</name>
        <dbReference type="ChEBI" id="CHEBI:60240"/>
        <label>1</label>
    </ligand>
</feature>
<proteinExistence type="inferred from homology"/>
<dbReference type="SUPFAM" id="SSF51556">
    <property type="entry name" value="Metallo-dependent hydrolases"/>
    <property type="match status" value="1"/>
</dbReference>
<gene>
    <name evidence="5" type="ORF">K3T81_11620</name>
</gene>
<evidence type="ECO:0000313" key="5">
    <source>
        <dbReference type="EMBL" id="MCG3419802.1"/>
    </source>
</evidence>
<keyword evidence="2 4" id="KW-0479">Metal-binding</keyword>
<dbReference type="PROSITE" id="PS01137">
    <property type="entry name" value="TATD_1"/>
    <property type="match status" value="1"/>
</dbReference>
<organism evidence="5 6">
    <name type="scientific">Oceanobacillus jordanicus</name>
    <dbReference type="NCBI Taxonomy" id="2867266"/>
    <lineage>
        <taxon>Bacteria</taxon>
        <taxon>Bacillati</taxon>
        <taxon>Bacillota</taxon>
        <taxon>Bacilli</taxon>
        <taxon>Bacillales</taxon>
        <taxon>Bacillaceae</taxon>
        <taxon>Oceanobacillus</taxon>
    </lineage>
</organism>
<dbReference type="PANTHER" id="PTHR46317">
    <property type="entry name" value="HYDROLASE OF PHP SUPERFAMILY-RELATED PROTEIN"/>
    <property type="match status" value="1"/>
</dbReference>
<name>A0AAW5B8S5_9BACI</name>
<protein>
    <submittedName>
        <fullName evidence="5">TatD family hydrolase</fullName>
    </submittedName>
</protein>
<dbReference type="EMBL" id="JAIFZM010000009">
    <property type="protein sequence ID" value="MCG3419802.1"/>
    <property type="molecule type" value="Genomic_DNA"/>
</dbReference>
<dbReference type="GO" id="GO:0016788">
    <property type="term" value="F:hydrolase activity, acting on ester bonds"/>
    <property type="evidence" value="ECO:0007669"/>
    <property type="project" value="InterPro"/>
</dbReference>
<dbReference type="InterPro" id="IPR018228">
    <property type="entry name" value="DNase_TatD-rel_CS"/>
</dbReference>
<dbReference type="GO" id="GO:0046872">
    <property type="term" value="F:metal ion binding"/>
    <property type="evidence" value="ECO:0007669"/>
    <property type="project" value="UniProtKB-KW"/>
</dbReference>
<evidence type="ECO:0000256" key="2">
    <source>
        <dbReference type="ARBA" id="ARBA00022723"/>
    </source>
</evidence>
<feature type="binding site" evidence="4">
    <location>
        <position position="94"/>
    </location>
    <ligand>
        <name>a divalent metal cation</name>
        <dbReference type="ChEBI" id="CHEBI:60240"/>
        <label>1</label>
    </ligand>
</feature>
<dbReference type="RefSeq" id="WP_238020255.1">
    <property type="nucleotide sequence ID" value="NZ_JAIFZM010000009.1"/>
</dbReference>
<comment type="caution">
    <text evidence="5">The sequence shown here is derived from an EMBL/GenBank/DDBJ whole genome shotgun (WGS) entry which is preliminary data.</text>
</comment>
<dbReference type="AlphaFoldDB" id="A0AAW5B8S5"/>
<keyword evidence="6" id="KW-1185">Reference proteome</keyword>
<evidence type="ECO:0000313" key="6">
    <source>
        <dbReference type="Proteomes" id="UP001199631"/>
    </source>
</evidence>
<dbReference type="CDD" id="cd01310">
    <property type="entry name" value="TatD_DNAse"/>
    <property type="match status" value="1"/>
</dbReference>
<sequence>MRAVIDAHIHLDMYTKQEQQRILQDLNDANVEALICVSNHLQSAQRLLGIEKEDVRVKPAIGYHPEQELPTEEEQAALWELMDQEQHRFVAIGEVGLPYYTRKENPAFDLSAYVDLLERFIRKATQLNKPIVLHAVYEDAPLVCDLLEAYQVKKAHFHWFKGDKQTVERMIKNGYYISITPDCLYEAEIQQLISIYPLEQIMVETDGPWPFEGEFEGRPTHPHMLHRIVEKIAYLKKIDEGQVYSQLYRNTKEFYNLID</sequence>
<evidence type="ECO:0000256" key="4">
    <source>
        <dbReference type="PIRSR" id="PIRSR005902-1"/>
    </source>
</evidence>